<dbReference type="eggNOG" id="COG3239">
    <property type="taxonomic scope" value="Bacteria"/>
</dbReference>
<feature type="transmembrane region" description="Helical" evidence="2">
    <location>
        <begin position="179"/>
        <end position="198"/>
    </location>
</feature>
<keyword evidence="2" id="KW-0812">Transmembrane</keyword>
<evidence type="ECO:0000256" key="1">
    <source>
        <dbReference type="SAM" id="MobiDB-lite"/>
    </source>
</evidence>
<feature type="domain" description="Fatty acid desaturase" evidence="3">
    <location>
        <begin position="91"/>
        <end position="319"/>
    </location>
</feature>
<dbReference type="AlphaFoldDB" id="A9IHF6"/>
<organism evidence="4 5">
    <name type="scientific">Bordetella petrii (strain ATCC BAA-461 / DSM 12804 / CCUG 43448 / CIP 107267 / Se-1111R)</name>
    <dbReference type="NCBI Taxonomy" id="340100"/>
    <lineage>
        <taxon>Bacteria</taxon>
        <taxon>Pseudomonadati</taxon>
        <taxon>Pseudomonadota</taxon>
        <taxon>Betaproteobacteria</taxon>
        <taxon>Burkholderiales</taxon>
        <taxon>Alcaligenaceae</taxon>
        <taxon>Bordetella</taxon>
    </lineage>
</organism>
<dbReference type="STRING" id="94624.Bpet4856"/>
<evidence type="ECO:0000259" key="3">
    <source>
        <dbReference type="Pfam" id="PF00487"/>
    </source>
</evidence>
<feature type="transmembrane region" description="Helical" evidence="2">
    <location>
        <begin position="135"/>
        <end position="153"/>
    </location>
</feature>
<evidence type="ECO:0000256" key="2">
    <source>
        <dbReference type="SAM" id="Phobius"/>
    </source>
</evidence>
<accession>A9IHF6</accession>
<evidence type="ECO:0000313" key="5">
    <source>
        <dbReference type="Proteomes" id="UP000001225"/>
    </source>
</evidence>
<protein>
    <submittedName>
        <fullName evidence="4">Fatty acid desaturase</fullName>
    </submittedName>
</protein>
<dbReference type="InterPro" id="IPR005804">
    <property type="entry name" value="FA_desaturase_dom"/>
</dbReference>
<feature type="region of interest" description="Disordered" evidence="1">
    <location>
        <begin position="32"/>
        <end position="68"/>
    </location>
</feature>
<keyword evidence="2" id="KW-0472">Membrane</keyword>
<name>A9IHF6_BORPD</name>
<feature type="compositionally biased region" description="Low complexity" evidence="1">
    <location>
        <begin position="54"/>
        <end position="68"/>
    </location>
</feature>
<gene>
    <name evidence="4" type="ordered locus">Bpet4856</name>
</gene>
<sequence>MPTGSPPAAGTICIMPAIAATTGSSSRSWTACSAPACRPTRRPPSWARPGSETRLAAAPSPSPRRPGGLRNWRDVQSLAYMAALPALAAWQWVHGLHWLLYGLMLFLTLGIGVVHHNHTHLRMWHGRTLNRATDMALTVLQGHPTFVFFPAHAGNHHRYKHGARDLARTYRYGGDTNHLAGYLLHPFQAAWTLYPLFWRWLGRLRRHWPGAWRYCLCQYAAWLGLWGGLLAVNPGKALLFVILPQLHGLHWLLATNYLQHAHADGGPQRHARLSYARNFEGLVNPLLFNIGLHTAHHEHARAHWSELAGLHARQYRHRLDPALLEPGLAPYMLRVFVLGLAWPRYRSRSLMRTEHIVQE</sequence>
<dbReference type="Pfam" id="PF00487">
    <property type="entry name" value="FA_desaturase"/>
    <property type="match status" value="1"/>
</dbReference>
<keyword evidence="5" id="KW-1185">Reference proteome</keyword>
<proteinExistence type="predicted"/>
<feature type="transmembrane region" description="Helical" evidence="2">
    <location>
        <begin position="98"/>
        <end position="114"/>
    </location>
</feature>
<dbReference type="Proteomes" id="UP000001225">
    <property type="component" value="Chromosome"/>
</dbReference>
<feature type="transmembrane region" description="Helical" evidence="2">
    <location>
        <begin position="219"/>
        <end position="243"/>
    </location>
</feature>
<dbReference type="KEGG" id="bpt:Bpet4856"/>
<evidence type="ECO:0000313" key="4">
    <source>
        <dbReference type="EMBL" id="CAP45208.1"/>
    </source>
</evidence>
<dbReference type="GO" id="GO:0006629">
    <property type="term" value="P:lipid metabolic process"/>
    <property type="evidence" value="ECO:0007669"/>
    <property type="project" value="InterPro"/>
</dbReference>
<reference evidence="4 5" key="1">
    <citation type="journal article" date="2008" name="BMC Genomics">
        <title>The missing link: Bordetella petrii is endowed with both the metabolic versatility of environmental bacteria and virulence traits of pathogenic Bordetellae.</title>
        <authorList>
            <person name="Gross R."/>
            <person name="Guzman C.A."/>
            <person name="Sebaihia M."/>
            <person name="Martins Dos Santos V.A."/>
            <person name="Pieper D.H."/>
            <person name="Koebnik R."/>
            <person name="Lechner M."/>
            <person name="Bartels D."/>
            <person name="Buhrmester J."/>
            <person name="Choudhuri J.V."/>
            <person name="Ebensen T."/>
            <person name="Gaigalat L."/>
            <person name="Herrmann S."/>
            <person name="Khachane A.N."/>
            <person name="Larisch C."/>
            <person name="Link S."/>
            <person name="Linke B."/>
            <person name="Meyer F."/>
            <person name="Mormann S."/>
            <person name="Nakunst D."/>
            <person name="Rueckert C."/>
            <person name="Schneiker-Bekel S."/>
            <person name="Schulze K."/>
            <person name="Vorhoelter F.J."/>
            <person name="Yevsa T."/>
            <person name="Engle J.T."/>
            <person name="Goldman W.E."/>
            <person name="Puehler A."/>
            <person name="Goebel U.B."/>
            <person name="Goesmann A."/>
            <person name="Bloecker H."/>
            <person name="Kaiser O."/>
            <person name="Martinez-Arias R."/>
        </authorList>
    </citation>
    <scope>NUCLEOTIDE SEQUENCE [LARGE SCALE GENOMIC DNA]</scope>
    <source>
        <strain evidence="5">ATCC BAA-461 / DSM 12804 / CCUG 43448 / CIP 107267 / Se-1111R</strain>
    </source>
</reference>
<keyword evidence="2" id="KW-1133">Transmembrane helix</keyword>
<dbReference type="EMBL" id="AM902716">
    <property type="protein sequence ID" value="CAP45208.1"/>
    <property type="molecule type" value="Genomic_DNA"/>
</dbReference>